<dbReference type="CDD" id="cd00130">
    <property type="entry name" value="PAS"/>
    <property type="match status" value="1"/>
</dbReference>
<keyword evidence="6" id="KW-0808">Transferase</keyword>
<dbReference type="Pfam" id="PF13426">
    <property type="entry name" value="PAS_9"/>
    <property type="match status" value="1"/>
</dbReference>
<dbReference type="HOGENOM" id="CLU_018885_0_0_1"/>
<evidence type="ECO:0000256" key="1">
    <source>
        <dbReference type="ARBA" id="ARBA00022630"/>
    </source>
</evidence>
<keyword evidence="3" id="KW-0157">Chromophore</keyword>
<evidence type="ECO:0000256" key="4">
    <source>
        <dbReference type="SAM" id="MobiDB-lite"/>
    </source>
</evidence>
<dbReference type="NCBIfam" id="TIGR00229">
    <property type="entry name" value="sensory_box"/>
    <property type="match status" value="1"/>
</dbReference>
<evidence type="ECO:0000256" key="3">
    <source>
        <dbReference type="ARBA" id="ARBA00022991"/>
    </source>
</evidence>
<reference evidence="6 7" key="1">
    <citation type="journal article" date="2012" name="Nat. Commun.">
        <title>A multi-omic map of the lipid-producing yeast Rhodosporidium toruloides.</title>
        <authorList>
            <person name="Zhu Z."/>
            <person name="Zhang S."/>
            <person name="Liu H."/>
            <person name="Shen H."/>
            <person name="Lin X."/>
            <person name="Yang F."/>
            <person name="Zhou Y.J."/>
            <person name="Jin G."/>
            <person name="Ye M."/>
            <person name="Zou H."/>
            <person name="Zou H."/>
            <person name="Zhao Z.K."/>
        </authorList>
    </citation>
    <scope>NUCLEOTIDE SEQUENCE [LARGE SCALE GENOMIC DNA]</scope>
    <source>
        <strain evidence="6 7">NP11</strain>
    </source>
</reference>
<keyword evidence="6" id="KW-0418">Kinase</keyword>
<dbReference type="Proteomes" id="UP000016926">
    <property type="component" value="Unassembled WGS sequence"/>
</dbReference>
<dbReference type="GeneID" id="27370622"/>
<dbReference type="PANTHER" id="PTHR47429:SF2">
    <property type="entry name" value="PROTEIN TWIN LOV 1"/>
    <property type="match status" value="1"/>
</dbReference>
<dbReference type="SUPFAM" id="SSF55785">
    <property type="entry name" value="PYP-like sensor domain (PAS domain)"/>
    <property type="match status" value="1"/>
</dbReference>
<organism evidence="6 7">
    <name type="scientific">Rhodotorula toruloides (strain NP11)</name>
    <name type="common">Yeast</name>
    <name type="synonym">Rhodosporidium toruloides</name>
    <dbReference type="NCBI Taxonomy" id="1130832"/>
    <lineage>
        <taxon>Eukaryota</taxon>
        <taxon>Fungi</taxon>
        <taxon>Dikarya</taxon>
        <taxon>Basidiomycota</taxon>
        <taxon>Pucciniomycotina</taxon>
        <taxon>Microbotryomycetes</taxon>
        <taxon>Sporidiobolales</taxon>
        <taxon>Sporidiobolaceae</taxon>
        <taxon>Rhodotorula</taxon>
    </lineage>
</organism>
<dbReference type="AlphaFoldDB" id="M7XDJ3"/>
<dbReference type="eggNOG" id="KOG0498">
    <property type="taxonomic scope" value="Eukaryota"/>
</dbReference>
<keyword evidence="2" id="KW-0288">FMN</keyword>
<keyword evidence="7" id="KW-1185">Reference proteome</keyword>
<dbReference type="PANTHER" id="PTHR47429">
    <property type="entry name" value="PROTEIN TWIN LOV 1"/>
    <property type="match status" value="1"/>
</dbReference>
<dbReference type="Gene3D" id="3.30.450.20">
    <property type="entry name" value="PAS domain"/>
    <property type="match status" value="1"/>
</dbReference>
<gene>
    <name evidence="6" type="ORF">RHTO_06609</name>
</gene>
<evidence type="ECO:0000259" key="5">
    <source>
        <dbReference type="PROSITE" id="PS50112"/>
    </source>
</evidence>
<feature type="compositionally biased region" description="Polar residues" evidence="4">
    <location>
        <begin position="385"/>
        <end position="396"/>
    </location>
</feature>
<accession>M7XDJ3</accession>
<dbReference type="EMBL" id="KB722686">
    <property type="protein sequence ID" value="EMS18188.1"/>
    <property type="molecule type" value="Genomic_DNA"/>
</dbReference>
<sequence length="591" mass="63607">MAAAAVLKARDDIRQPVEAIAPTPRRRADAADWAPLSRRTLSAQLTHLPAVSEHSTSKTSHPNPTPLRSSIAFSLSRLLSPTTFAEYISSAGGFETFQDYLTAFSSPYLASLHLWRDLHQLRCLTAEASAGARGVRDVFLTPGAERDVDLENVELRAAVQGLRKIIDTRNAVDQTSQKLLERLYASEFEAFVKHRLLSHAKQHLEKRKLGADNVPGLGESFVLSNPRLHDCPIVLASPAFCTLTGYSREEIVGRNCRFLQGEATAPTDVSAIRTAIAEHKPITQLLLNYDKAGNPFFNLLCILPLFDPSGELAYFVGGQTNITGALTASSGLSLLSSRKDTFDADSISHLSLDAAESADEWLPPVDLSKFSPGVQNAGARPAPPTRTTSETSTVSGDATPPLEPASSPALPSNTEGEAAKSSKSKPSLFTSPSLSHVFKFGGNKQAHRRSSSFNGAIDNHQSPKMTRRIDEFATTYEKVCVFRAEGRAIQHVSSAFLRFCGLPASTPAEMNDSPLLGLDLLDLVKGDSTSSTTDLRKAIKRTVEEGKPASLACGVKVPVKSGSMPTATGVLHLSPMQDYTGKVIAYIAIFA</sequence>
<proteinExistence type="predicted"/>
<dbReference type="GO" id="GO:0005634">
    <property type="term" value="C:nucleus"/>
    <property type="evidence" value="ECO:0007669"/>
    <property type="project" value="TreeGrafter"/>
</dbReference>
<dbReference type="RefSeq" id="XP_016269307.1">
    <property type="nucleotide sequence ID" value="XM_016420270.1"/>
</dbReference>
<feature type="region of interest" description="Disordered" evidence="4">
    <location>
        <begin position="369"/>
        <end position="428"/>
    </location>
</feature>
<evidence type="ECO:0000256" key="2">
    <source>
        <dbReference type="ARBA" id="ARBA00022643"/>
    </source>
</evidence>
<dbReference type="PROSITE" id="PS50112">
    <property type="entry name" value="PAS"/>
    <property type="match status" value="1"/>
</dbReference>
<evidence type="ECO:0000313" key="6">
    <source>
        <dbReference type="EMBL" id="EMS18188.1"/>
    </source>
</evidence>
<dbReference type="InterPro" id="IPR000014">
    <property type="entry name" value="PAS"/>
</dbReference>
<protein>
    <submittedName>
        <fullName evidence="6">PAS domain containing protein kinase</fullName>
    </submittedName>
</protein>
<dbReference type="OrthoDB" id="447251at2759"/>
<feature type="domain" description="PAS" evidence="5">
    <location>
        <begin position="233"/>
        <end position="276"/>
    </location>
</feature>
<dbReference type="InterPro" id="IPR035965">
    <property type="entry name" value="PAS-like_dom_sf"/>
</dbReference>
<dbReference type="GO" id="GO:0016301">
    <property type="term" value="F:kinase activity"/>
    <property type="evidence" value="ECO:0007669"/>
    <property type="project" value="UniProtKB-KW"/>
</dbReference>
<name>M7XDJ3_RHOT1</name>
<keyword evidence="1" id="KW-0285">Flavoprotein</keyword>
<evidence type="ECO:0000313" key="7">
    <source>
        <dbReference type="Proteomes" id="UP000016926"/>
    </source>
</evidence>